<name>A0ABU4PKG5_9SPHN</name>
<dbReference type="Proteomes" id="UP001279660">
    <property type="component" value="Unassembled WGS sequence"/>
</dbReference>
<dbReference type="InterPro" id="IPR036388">
    <property type="entry name" value="WH-like_DNA-bd_sf"/>
</dbReference>
<proteinExistence type="predicted"/>
<protein>
    <submittedName>
        <fullName evidence="5">MarR family transcriptional regulator</fullName>
    </submittedName>
</protein>
<dbReference type="PROSITE" id="PS50995">
    <property type="entry name" value="HTH_MARR_2"/>
    <property type="match status" value="1"/>
</dbReference>
<dbReference type="Pfam" id="PF12802">
    <property type="entry name" value="MarR_2"/>
    <property type="match status" value="1"/>
</dbReference>
<dbReference type="PRINTS" id="PR00598">
    <property type="entry name" value="HTHMARR"/>
</dbReference>
<dbReference type="PROSITE" id="PS01117">
    <property type="entry name" value="HTH_MARR_1"/>
    <property type="match status" value="1"/>
</dbReference>
<gene>
    <name evidence="5" type="ORF">SIL82_08655</name>
</gene>
<dbReference type="InterPro" id="IPR036390">
    <property type="entry name" value="WH_DNA-bd_sf"/>
</dbReference>
<evidence type="ECO:0000313" key="6">
    <source>
        <dbReference type="Proteomes" id="UP001279660"/>
    </source>
</evidence>
<keyword evidence="1" id="KW-0805">Transcription regulation</keyword>
<dbReference type="EMBL" id="JAWXXV010000001">
    <property type="protein sequence ID" value="MDX5984332.1"/>
    <property type="molecule type" value="Genomic_DNA"/>
</dbReference>
<sequence>MAVFSVEDCAASRAPGRMLRRLDKVMSAFVESKLGDHDLSYQQWIALRTVTEGIVGNPGQLARELGITTGAATRLIDVLETRGLLERDRGDADRRVVRLAVTPAGRDMVFALQPLVVNAWNEVVAEYSQQEAAEMVAVLVKLLAAAERVAGDLPPVEREA</sequence>
<feature type="domain" description="HTH marR-type" evidence="4">
    <location>
        <begin position="12"/>
        <end position="144"/>
    </location>
</feature>
<keyword evidence="3" id="KW-0804">Transcription</keyword>
<organism evidence="5 6">
    <name type="scientific">Sphingomonas echinoides</name>
    <dbReference type="NCBI Taxonomy" id="59803"/>
    <lineage>
        <taxon>Bacteria</taxon>
        <taxon>Pseudomonadati</taxon>
        <taxon>Pseudomonadota</taxon>
        <taxon>Alphaproteobacteria</taxon>
        <taxon>Sphingomonadales</taxon>
        <taxon>Sphingomonadaceae</taxon>
        <taxon>Sphingomonas</taxon>
    </lineage>
</organism>
<dbReference type="PANTHER" id="PTHR33164">
    <property type="entry name" value="TRANSCRIPTIONAL REGULATOR, MARR FAMILY"/>
    <property type="match status" value="1"/>
</dbReference>
<evidence type="ECO:0000256" key="2">
    <source>
        <dbReference type="ARBA" id="ARBA00023125"/>
    </source>
</evidence>
<dbReference type="SMART" id="SM00347">
    <property type="entry name" value="HTH_MARR"/>
    <property type="match status" value="1"/>
</dbReference>
<dbReference type="SUPFAM" id="SSF46785">
    <property type="entry name" value="Winged helix' DNA-binding domain"/>
    <property type="match status" value="1"/>
</dbReference>
<dbReference type="PANTHER" id="PTHR33164:SF89">
    <property type="entry name" value="MARR FAMILY REGULATORY PROTEIN"/>
    <property type="match status" value="1"/>
</dbReference>
<reference evidence="5 6" key="1">
    <citation type="submission" date="2023-11" db="EMBL/GenBank/DDBJ databases">
        <title>MicrobeMod: A computational toolkit for identifying prokaryotic methylation and restriction-modification with nanopore sequencing.</title>
        <authorList>
            <person name="Crits-Christoph A."/>
            <person name="Kang S.C."/>
            <person name="Lee H."/>
            <person name="Ostrov N."/>
        </authorList>
    </citation>
    <scope>NUCLEOTIDE SEQUENCE [LARGE SCALE GENOMIC DNA]</scope>
    <source>
        <strain evidence="5 6">ATCC 14820</strain>
    </source>
</reference>
<evidence type="ECO:0000256" key="3">
    <source>
        <dbReference type="ARBA" id="ARBA00023163"/>
    </source>
</evidence>
<evidence type="ECO:0000259" key="4">
    <source>
        <dbReference type="PROSITE" id="PS50995"/>
    </source>
</evidence>
<evidence type="ECO:0000313" key="5">
    <source>
        <dbReference type="EMBL" id="MDX5984332.1"/>
    </source>
</evidence>
<dbReference type="RefSeq" id="WP_010403482.1">
    <property type="nucleotide sequence ID" value="NZ_JAWXXV010000001.1"/>
</dbReference>
<dbReference type="InterPro" id="IPR000835">
    <property type="entry name" value="HTH_MarR-typ"/>
</dbReference>
<keyword evidence="6" id="KW-1185">Reference proteome</keyword>
<comment type="caution">
    <text evidence="5">The sequence shown here is derived from an EMBL/GenBank/DDBJ whole genome shotgun (WGS) entry which is preliminary data.</text>
</comment>
<keyword evidence="2" id="KW-0238">DNA-binding</keyword>
<dbReference type="Gene3D" id="1.10.10.10">
    <property type="entry name" value="Winged helix-like DNA-binding domain superfamily/Winged helix DNA-binding domain"/>
    <property type="match status" value="1"/>
</dbReference>
<accession>A0ABU4PKG5</accession>
<dbReference type="InterPro" id="IPR039422">
    <property type="entry name" value="MarR/SlyA-like"/>
</dbReference>
<dbReference type="InterPro" id="IPR023187">
    <property type="entry name" value="Tscrpt_reg_MarR-type_CS"/>
</dbReference>
<evidence type="ECO:0000256" key="1">
    <source>
        <dbReference type="ARBA" id="ARBA00023015"/>
    </source>
</evidence>